<proteinExistence type="predicted"/>
<evidence type="ECO:0000313" key="3">
    <source>
        <dbReference type="Proteomes" id="UP000627838"/>
    </source>
</evidence>
<dbReference type="InterPro" id="IPR011990">
    <property type="entry name" value="TPR-like_helical_dom_sf"/>
</dbReference>
<gene>
    <name evidence="2" type="ORF">H4W34_005915</name>
</gene>
<comment type="caution">
    <text evidence="2">The sequence shown here is derived from an EMBL/GenBank/DDBJ whole genome shotgun (WGS) entry which is preliminary data.</text>
</comment>
<reference evidence="2 3" key="1">
    <citation type="submission" date="2020-10" db="EMBL/GenBank/DDBJ databases">
        <title>Sequencing the genomes of 1000 actinobacteria strains.</title>
        <authorList>
            <person name="Klenk H.-P."/>
        </authorList>
    </citation>
    <scope>NUCLEOTIDE SEQUENCE [LARGE SCALE GENOMIC DNA]</scope>
    <source>
        <strain evidence="2 3">DSM 46744</strain>
    </source>
</reference>
<dbReference type="RefSeq" id="WP_192762173.1">
    <property type="nucleotide sequence ID" value="NZ_JADBDZ010000001.1"/>
</dbReference>
<dbReference type="SUPFAM" id="SSF48452">
    <property type="entry name" value="TPR-like"/>
    <property type="match status" value="1"/>
</dbReference>
<evidence type="ECO:0000256" key="1">
    <source>
        <dbReference type="SAM" id="MobiDB-lite"/>
    </source>
</evidence>
<feature type="compositionally biased region" description="Basic and acidic residues" evidence="1">
    <location>
        <begin position="15"/>
        <end position="26"/>
    </location>
</feature>
<evidence type="ECO:0000313" key="2">
    <source>
        <dbReference type="EMBL" id="MBE1536082.1"/>
    </source>
</evidence>
<accession>A0ABR9JZS3</accession>
<name>A0ABR9JZS3_9ACTN</name>
<dbReference type="Gene3D" id="1.25.40.10">
    <property type="entry name" value="Tetratricopeptide repeat domain"/>
    <property type="match status" value="2"/>
</dbReference>
<protein>
    <submittedName>
        <fullName evidence="2">Thioredoxin-like negative regulator of GroEL</fullName>
    </submittedName>
</protein>
<dbReference type="EMBL" id="JADBDZ010000001">
    <property type="protein sequence ID" value="MBE1536082.1"/>
    <property type="molecule type" value="Genomic_DNA"/>
</dbReference>
<dbReference type="Proteomes" id="UP000627838">
    <property type="component" value="Unassembled WGS sequence"/>
</dbReference>
<feature type="region of interest" description="Disordered" evidence="1">
    <location>
        <begin position="1"/>
        <end position="26"/>
    </location>
</feature>
<feature type="compositionally biased region" description="Low complexity" evidence="1">
    <location>
        <begin position="1"/>
        <end position="14"/>
    </location>
</feature>
<sequence>MSESPEPVPAATEPAARDEHGPDAARLCEEARDLAERGESARAAALFERVLALGDTPHRAQAALGLAVVLDDAGDTERARDADRAAIATGDPEYGPRAAYHLALTHERAAEHGLAAPAWRVVVDFGNPAYLPPAHLALARLADDAGDFDAARGHWEAVLATGDAEHGPPAAHDLAQRHLERGDPVRAQRALTAGLKLIDRAAAPYAHARLAVTLGIACLDQAAAAFGAALGDPGEPADPEAGPLATELLARTLPLRGRDAEAREVWRRGLADPGTAAQVRARLRRDFGGDDEDDPADLWWEPVVEQAVTDGTLPALAGEAFGALDHMYALLAARPGEADEMTGRALDVPSGYPWGPLLQESFAERLRLAADPADPVDR</sequence>
<organism evidence="2 3">
    <name type="scientific">Actinomadura algeriensis</name>
    <dbReference type="NCBI Taxonomy" id="1679523"/>
    <lineage>
        <taxon>Bacteria</taxon>
        <taxon>Bacillati</taxon>
        <taxon>Actinomycetota</taxon>
        <taxon>Actinomycetes</taxon>
        <taxon>Streptosporangiales</taxon>
        <taxon>Thermomonosporaceae</taxon>
        <taxon>Actinomadura</taxon>
    </lineage>
</organism>
<keyword evidence="3" id="KW-1185">Reference proteome</keyword>